<dbReference type="GO" id="GO:0004386">
    <property type="term" value="F:helicase activity"/>
    <property type="evidence" value="ECO:0007669"/>
    <property type="project" value="UniProtKB-KW"/>
</dbReference>
<evidence type="ECO:0000256" key="8">
    <source>
        <dbReference type="ARBA" id="ARBA00023125"/>
    </source>
</evidence>
<gene>
    <name evidence="12" type="ORF">C5L23_000223</name>
</gene>
<dbReference type="PANTHER" id="PTHR30591:SF1">
    <property type="entry name" value="RECBCD ENZYME SUBUNIT RECC"/>
    <property type="match status" value="1"/>
</dbReference>
<dbReference type="SUPFAM" id="SSF52980">
    <property type="entry name" value="Restriction endonuclease-like"/>
    <property type="match status" value="1"/>
</dbReference>
<dbReference type="Pfam" id="PF12705">
    <property type="entry name" value="PDDEXK_1"/>
    <property type="match status" value="1"/>
</dbReference>
<dbReference type="GO" id="GO:0004527">
    <property type="term" value="F:exonuclease activity"/>
    <property type="evidence" value="ECO:0007669"/>
    <property type="project" value="UniProtKB-KW"/>
</dbReference>
<proteinExistence type="predicted"/>
<dbReference type="Pfam" id="PF21445">
    <property type="entry name" value="ADDB_N"/>
    <property type="match status" value="1"/>
</dbReference>
<dbReference type="InterPro" id="IPR027417">
    <property type="entry name" value="P-loop_NTPase"/>
</dbReference>
<evidence type="ECO:0000256" key="4">
    <source>
        <dbReference type="ARBA" id="ARBA00022801"/>
    </source>
</evidence>
<dbReference type="Proteomes" id="UP000295681">
    <property type="component" value="Unassembled WGS sequence"/>
</dbReference>
<feature type="domain" description="ATP-dependent helicase/deoxyribonuclease subunit B N-terminal" evidence="11">
    <location>
        <begin position="15"/>
        <end position="282"/>
    </location>
</feature>
<dbReference type="GO" id="GO:0006281">
    <property type="term" value="P:DNA repair"/>
    <property type="evidence" value="ECO:0007669"/>
    <property type="project" value="UniProtKB-KW"/>
</dbReference>
<sequence length="1166" mass="132314">MLTILMGNGRQDLRGELLQDIQQRLKENPKLTIYYIVPNHIKFDSEVNVLERFAQLNHYDNQEVYAQSQLQVYSLTRLAWALGKNLPEKQATTVQSSGLFMIVSSILQEKAQQLPIFARMQSKSGFVDALVKQLIELRASRVTPEDILNILDQQTADSTFVKQTLQQKLLDLAVVADALDEKLGAQFITPQETLSFFASQMQNITLTDVAFYFEGFNGLTAAEYQVVTTLIQKWSVTISLLGDAQYLGQQKEGDVFFKPMQLAQELTYYAKRIGQATQLVTATTARHLSNTSNTLLQAWESIGEYRTFTAKNNNVALQMFTAENPMVELQEVARRIRQSLATSSHLHLRDIVILARDLNAYQADIPAVMSQFDLPYFLDLDQDMMTHPLVELIFNLLLPSQQRFQYQNVLAILKTSLLRPVQDNILIDRDEFLDIVAYLDNYLLAYQPYESTWRDKKSAFALFTTTADEEATEMFQTDSKINQRLEALRQYVLQIFDSFDAIIKKSQTNREFATQLINWLVNHKVTDAIIGEQNHLVASGELTRSQQGIEVWDMLTQTLNELVMLSGEERFQVDQFTEALKAGFVGAKFSGIPNSLDQITISEAGIVQSTRYQQLYFIGGTRQNLPAQMRTTALINDSDRVLVQPALAQQEQPKYLQNTAQQQMAEENLLFYGALAASQNNVTLSYPLLDATGNIAEISPYFKRLSHAFDVEPEKITNRPSDSAHLLKAYIGTPRATLSEMVKLLPDDSSAMQALRNALSKRLPERTARVLSAPNYQNTVSRLKPEFVSEIFGRDLNVSISQLESYYHNPLAYFLQYGLSLQERPKHELNIAQTGTLYHAIFESVIHNLIRENLSLRELTTADLKQLVLDSMAQQLEKPEFALLKETAKMRAITAYLIQVSQTLLFNLQKVARTGHAKPKAVEQLFGFAKDSLPALDFSLSKGSVHVRGKLDRLDYQDNHETFGTIIDYKSNHKKFDWAQAYNGLQMQLLTYWQAAQQAKSQLGLQKVGGAFFAKISPTKTKLSQFDGDFEQLIHGELSAELFKYRGLFIDDDDYLEALAHLDEGEKATYYALGRNRDGSLSKMSDMVNSAQLDLLLQRNKANIIAAGEHILNGDFPLLPEIKSMQYTPYRDILRFDRALGDKYHDNLITGSKQQILKLLENEAEL</sequence>
<evidence type="ECO:0000256" key="2">
    <source>
        <dbReference type="ARBA" id="ARBA00022741"/>
    </source>
</evidence>
<dbReference type="SUPFAM" id="SSF52540">
    <property type="entry name" value="P-loop containing nucleoside triphosphate hydrolases"/>
    <property type="match status" value="1"/>
</dbReference>
<name>A0A4R5N7V4_9LACO</name>
<evidence type="ECO:0000259" key="11">
    <source>
        <dbReference type="Pfam" id="PF21445"/>
    </source>
</evidence>
<dbReference type="InterPro" id="IPR011604">
    <property type="entry name" value="PDDEXK-like_dom_sf"/>
</dbReference>
<dbReference type="Gene3D" id="3.90.320.10">
    <property type="match status" value="1"/>
</dbReference>
<keyword evidence="6" id="KW-0269">Exonuclease</keyword>
<dbReference type="InterPro" id="IPR011335">
    <property type="entry name" value="Restrct_endonuc-II-like"/>
</dbReference>
<feature type="domain" description="PD-(D/E)XK endonuclease-like" evidence="10">
    <location>
        <begin position="798"/>
        <end position="1120"/>
    </location>
</feature>
<evidence type="ECO:0000313" key="13">
    <source>
        <dbReference type="Proteomes" id="UP000295681"/>
    </source>
</evidence>
<dbReference type="InterPro" id="IPR038726">
    <property type="entry name" value="PDDEXK_AddAB-type"/>
</dbReference>
<evidence type="ECO:0000256" key="1">
    <source>
        <dbReference type="ARBA" id="ARBA00022722"/>
    </source>
</evidence>
<evidence type="ECO:0000256" key="3">
    <source>
        <dbReference type="ARBA" id="ARBA00022763"/>
    </source>
</evidence>
<keyword evidence="9" id="KW-0234">DNA repair</keyword>
<keyword evidence="7" id="KW-0067">ATP-binding</keyword>
<keyword evidence="1" id="KW-0540">Nuclease</keyword>
<dbReference type="GO" id="GO:0003677">
    <property type="term" value="F:DNA binding"/>
    <property type="evidence" value="ECO:0007669"/>
    <property type="project" value="UniProtKB-KW"/>
</dbReference>
<keyword evidence="3" id="KW-0227">DNA damage</keyword>
<dbReference type="STRING" id="907931.GCA_000165675_01304"/>
<protein>
    <submittedName>
        <fullName evidence="12">Uncharacterized protein</fullName>
    </submittedName>
</protein>
<reference evidence="12 13" key="1">
    <citation type="journal article" date="2019" name="Appl. Microbiol. Biotechnol.">
        <title>Uncovering carbohydrate metabolism through a genotype-phenotype association study of 56 lactic acid bacteria genomes.</title>
        <authorList>
            <person name="Buron-Moles G."/>
            <person name="Chailyan A."/>
            <person name="Dolejs I."/>
            <person name="Forster J."/>
            <person name="Miks M.H."/>
        </authorList>
    </citation>
    <scope>NUCLEOTIDE SEQUENCE [LARGE SCALE GENOMIC DNA]</scope>
    <source>
        <strain evidence="12 13">ATCC 700006</strain>
    </source>
</reference>
<evidence type="ECO:0000256" key="5">
    <source>
        <dbReference type="ARBA" id="ARBA00022806"/>
    </source>
</evidence>
<keyword evidence="8" id="KW-0238">DNA-binding</keyword>
<evidence type="ECO:0000259" key="10">
    <source>
        <dbReference type="Pfam" id="PF12705"/>
    </source>
</evidence>
<keyword evidence="5" id="KW-0347">Helicase</keyword>
<dbReference type="InterPro" id="IPR049035">
    <property type="entry name" value="ADDB_N"/>
</dbReference>
<dbReference type="GO" id="GO:0005524">
    <property type="term" value="F:ATP binding"/>
    <property type="evidence" value="ECO:0007669"/>
    <property type="project" value="UniProtKB-KW"/>
</dbReference>
<dbReference type="PANTHER" id="PTHR30591">
    <property type="entry name" value="RECBCD ENZYME SUBUNIT RECC"/>
    <property type="match status" value="1"/>
</dbReference>
<keyword evidence="13" id="KW-1185">Reference proteome</keyword>
<organism evidence="12 13">
    <name type="scientific">Leuconostoc fallax</name>
    <dbReference type="NCBI Taxonomy" id="1251"/>
    <lineage>
        <taxon>Bacteria</taxon>
        <taxon>Bacillati</taxon>
        <taxon>Bacillota</taxon>
        <taxon>Bacilli</taxon>
        <taxon>Lactobacillales</taxon>
        <taxon>Lactobacillaceae</taxon>
        <taxon>Leuconostoc</taxon>
    </lineage>
</organism>
<dbReference type="GO" id="GO:0006310">
    <property type="term" value="P:DNA recombination"/>
    <property type="evidence" value="ECO:0007669"/>
    <property type="project" value="TreeGrafter"/>
</dbReference>
<evidence type="ECO:0000256" key="9">
    <source>
        <dbReference type="ARBA" id="ARBA00023204"/>
    </source>
</evidence>
<dbReference type="Gene3D" id="3.40.50.300">
    <property type="entry name" value="P-loop containing nucleotide triphosphate hydrolases"/>
    <property type="match status" value="3"/>
</dbReference>
<dbReference type="EMBL" id="PUFI01000014">
    <property type="protein sequence ID" value="TDG67917.1"/>
    <property type="molecule type" value="Genomic_DNA"/>
</dbReference>
<keyword evidence="2" id="KW-0547">Nucleotide-binding</keyword>
<evidence type="ECO:0000256" key="7">
    <source>
        <dbReference type="ARBA" id="ARBA00022840"/>
    </source>
</evidence>
<evidence type="ECO:0000313" key="12">
    <source>
        <dbReference type="EMBL" id="TDG67917.1"/>
    </source>
</evidence>
<dbReference type="AlphaFoldDB" id="A0A4R5N7V4"/>
<comment type="caution">
    <text evidence="12">The sequence shown here is derived from an EMBL/GenBank/DDBJ whole genome shotgun (WGS) entry which is preliminary data.</text>
</comment>
<accession>A0A4R5N7V4</accession>
<keyword evidence="4" id="KW-0378">Hydrolase</keyword>
<evidence type="ECO:0000256" key="6">
    <source>
        <dbReference type="ARBA" id="ARBA00022839"/>
    </source>
</evidence>